<accession>A0A918WB85</accession>
<keyword evidence="1" id="KW-0812">Transmembrane</keyword>
<evidence type="ECO:0000313" key="3">
    <source>
        <dbReference type="Proteomes" id="UP000644020"/>
    </source>
</evidence>
<keyword evidence="3" id="KW-1185">Reference proteome</keyword>
<keyword evidence="1" id="KW-0472">Membrane</keyword>
<gene>
    <name evidence="2" type="ORF">GCM10010305_40890</name>
</gene>
<comment type="caution">
    <text evidence="2">The sequence shown here is derived from an EMBL/GenBank/DDBJ whole genome shotgun (WGS) entry which is preliminary data.</text>
</comment>
<proteinExistence type="predicted"/>
<reference evidence="2" key="1">
    <citation type="journal article" date="2014" name="Int. J. Syst. Evol. Microbiol.">
        <title>Complete genome sequence of Corynebacterium casei LMG S-19264T (=DSM 44701T), isolated from a smear-ripened cheese.</title>
        <authorList>
            <consortium name="US DOE Joint Genome Institute (JGI-PGF)"/>
            <person name="Walter F."/>
            <person name="Albersmeier A."/>
            <person name="Kalinowski J."/>
            <person name="Ruckert C."/>
        </authorList>
    </citation>
    <scope>NUCLEOTIDE SEQUENCE</scope>
    <source>
        <strain evidence="2">JCM 4518</strain>
    </source>
</reference>
<reference evidence="2" key="2">
    <citation type="submission" date="2020-09" db="EMBL/GenBank/DDBJ databases">
        <authorList>
            <person name="Sun Q."/>
            <person name="Ohkuma M."/>
        </authorList>
    </citation>
    <scope>NUCLEOTIDE SEQUENCE</scope>
    <source>
        <strain evidence="2">JCM 4518</strain>
    </source>
</reference>
<name>A0A918WB85_9ACTN</name>
<sequence length="60" mass="5860">MTAPSRPPTLRTVTVGAVTLGAGAVAVVMTCVPFGCGTLGEAPGPYGRPYAGGRVVLSGN</sequence>
<dbReference type="Proteomes" id="UP000644020">
    <property type="component" value="Unassembled WGS sequence"/>
</dbReference>
<feature type="transmembrane region" description="Helical" evidence="1">
    <location>
        <begin position="12"/>
        <end position="35"/>
    </location>
</feature>
<organism evidence="2 3">
    <name type="scientific">Streptomyces termitum</name>
    <dbReference type="NCBI Taxonomy" id="67368"/>
    <lineage>
        <taxon>Bacteria</taxon>
        <taxon>Bacillati</taxon>
        <taxon>Actinomycetota</taxon>
        <taxon>Actinomycetes</taxon>
        <taxon>Kitasatosporales</taxon>
        <taxon>Streptomycetaceae</taxon>
        <taxon>Streptomyces</taxon>
    </lineage>
</organism>
<dbReference type="AlphaFoldDB" id="A0A918WB85"/>
<keyword evidence="1" id="KW-1133">Transmembrane helix</keyword>
<protein>
    <submittedName>
        <fullName evidence="2">Uncharacterized protein</fullName>
    </submittedName>
</protein>
<dbReference type="EMBL" id="BMUL01000010">
    <property type="protein sequence ID" value="GHA92971.1"/>
    <property type="molecule type" value="Genomic_DNA"/>
</dbReference>
<evidence type="ECO:0000256" key="1">
    <source>
        <dbReference type="SAM" id="Phobius"/>
    </source>
</evidence>
<evidence type="ECO:0000313" key="2">
    <source>
        <dbReference type="EMBL" id="GHA92971.1"/>
    </source>
</evidence>